<dbReference type="InterPro" id="IPR027417">
    <property type="entry name" value="P-loop_NTPase"/>
</dbReference>
<proteinExistence type="inferred from homology"/>
<name>A0A443RS63_9ACAR</name>
<feature type="non-terminal residue" evidence="3">
    <location>
        <position position="206"/>
    </location>
</feature>
<dbReference type="InterPro" id="IPR051055">
    <property type="entry name" value="PIF1_helicase"/>
</dbReference>
<dbReference type="VEuPathDB" id="VectorBase:LDEU013945"/>
<comment type="cofactor">
    <cofactor evidence="1">
        <name>Mg(2+)</name>
        <dbReference type="ChEBI" id="CHEBI:18420"/>
    </cofactor>
</comment>
<evidence type="ECO:0000313" key="4">
    <source>
        <dbReference type="Proteomes" id="UP000288716"/>
    </source>
</evidence>
<sequence>ILESWLEHNLNYEAEVEGKRQAEWEIHEVMDFDDDVENEQFARPDPKQLEIMTSKFTPLQKQSFDVFAKCILNINSDNRLFFLTGGAGTGKTFLLRALMKLAEAKCVPYQCLATTGVASRVAQGTTIHNFFKLNLKLKSHLDYSSKDAEKIRHCELLIIDEVSMMSAKMLYTINSMLKNLRNANLDNTRLFGGRAVVLVGDPAQLP</sequence>
<dbReference type="PANTHER" id="PTHR47642">
    <property type="entry name" value="ATP-DEPENDENT DNA HELICASE"/>
    <property type="match status" value="1"/>
</dbReference>
<gene>
    <name evidence="3" type="ORF">B4U80_12570</name>
</gene>
<dbReference type="GO" id="GO:0006310">
    <property type="term" value="P:DNA recombination"/>
    <property type="evidence" value="ECO:0007669"/>
    <property type="project" value="UniProtKB-KW"/>
</dbReference>
<keyword evidence="1" id="KW-0547">Nucleotide-binding</keyword>
<dbReference type="GO" id="GO:0006281">
    <property type="term" value="P:DNA repair"/>
    <property type="evidence" value="ECO:0007669"/>
    <property type="project" value="UniProtKB-KW"/>
</dbReference>
<accession>A0A443RS63</accession>
<keyword evidence="1" id="KW-0234">DNA repair</keyword>
<keyword evidence="1" id="KW-0233">DNA recombination</keyword>
<dbReference type="GO" id="GO:0005524">
    <property type="term" value="F:ATP binding"/>
    <property type="evidence" value="ECO:0007669"/>
    <property type="project" value="UniProtKB-KW"/>
</dbReference>
<comment type="catalytic activity">
    <reaction evidence="1">
        <text>ATP + H2O = ADP + phosphate + H(+)</text>
        <dbReference type="Rhea" id="RHEA:13065"/>
        <dbReference type="ChEBI" id="CHEBI:15377"/>
        <dbReference type="ChEBI" id="CHEBI:15378"/>
        <dbReference type="ChEBI" id="CHEBI:30616"/>
        <dbReference type="ChEBI" id="CHEBI:43474"/>
        <dbReference type="ChEBI" id="CHEBI:456216"/>
        <dbReference type="EC" id="5.6.2.3"/>
    </reaction>
</comment>
<dbReference type="OrthoDB" id="6514286at2759"/>
<comment type="caution">
    <text evidence="3">The sequence shown here is derived from an EMBL/GenBank/DDBJ whole genome shotgun (WGS) entry which is preliminary data.</text>
</comment>
<comment type="similarity">
    <text evidence="1">Belongs to the helicase family.</text>
</comment>
<keyword evidence="1" id="KW-0227">DNA damage</keyword>
<dbReference type="Pfam" id="PF05970">
    <property type="entry name" value="PIF1"/>
    <property type="match status" value="1"/>
</dbReference>
<dbReference type="Proteomes" id="UP000288716">
    <property type="component" value="Unassembled WGS sequence"/>
</dbReference>
<feature type="non-terminal residue" evidence="3">
    <location>
        <position position="1"/>
    </location>
</feature>
<evidence type="ECO:0000313" key="3">
    <source>
        <dbReference type="EMBL" id="RWS18095.1"/>
    </source>
</evidence>
<keyword evidence="1" id="KW-0378">Hydrolase</keyword>
<dbReference type="STRING" id="299467.A0A443RS63"/>
<keyword evidence="1" id="KW-0067">ATP-binding</keyword>
<dbReference type="SUPFAM" id="SSF52540">
    <property type="entry name" value="P-loop containing nucleoside triphosphate hydrolases"/>
    <property type="match status" value="1"/>
</dbReference>
<dbReference type="GO" id="GO:0016887">
    <property type="term" value="F:ATP hydrolysis activity"/>
    <property type="evidence" value="ECO:0007669"/>
    <property type="project" value="RHEA"/>
</dbReference>
<keyword evidence="4" id="KW-1185">Reference proteome</keyword>
<reference evidence="3 4" key="1">
    <citation type="journal article" date="2018" name="Gigascience">
        <title>Genomes of trombidid mites reveal novel predicted allergens and laterally-transferred genes associated with secondary metabolism.</title>
        <authorList>
            <person name="Dong X."/>
            <person name="Chaisiri K."/>
            <person name="Xia D."/>
            <person name="Armstrong S.D."/>
            <person name="Fang Y."/>
            <person name="Donnelly M.J."/>
            <person name="Kadowaki T."/>
            <person name="McGarry J.W."/>
            <person name="Darby A.C."/>
            <person name="Makepeace B.L."/>
        </authorList>
    </citation>
    <scope>NUCLEOTIDE SEQUENCE [LARGE SCALE GENOMIC DNA]</scope>
    <source>
        <strain evidence="3">UoL-UT</strain>
    </source>
</reference>
<protein>
    <recommendedName>
        <fullName evidence="1">ATP-dependent DNA helicase</fullName>
        <ecNumber evidence="1">5.6.2.3</ecNumber>
    </recommendedName>
</protein>
<dbReference type="EC" id="5.6.2.3" evidence="1"/>
<dbReference type="GO" id="GO:0043139">
    <property type="term" value="F:5'-3' DNA helicase activity"/>
    <property type="evidence" value="ECO:0007669"/>
    <property type="project" value="UniProtKB-EC"/>
</dbReference>
<dbReference type="Gene3D" id="3.40.50.300">
    <property type="entry name" value="P-loop containing nucleotide triphosphate hydrolases"/>
    <property type="match status" value="1"/>
</dbReference>
<organism evidence="3 4">
    <name type="scientific">Leptotrombidium deliense</name>
    <dbReference type="NCBI Taxonomy" id="299467"/>
    <lineage>
        <taxon>Eukaryota</taxon>
        <taxon>Metazoa</taxon>
        <taxon>Ecdysozoa</taxon>
        <taxon>Arthropoda</taxon>
        <taxon>Chelicerata</taxon>
        <taxon>Arachnida</taxon>
        <taxon>Acari</taxon>
        <taxon>Acariformes</taxon>
        <taxon>Trombidiformes</taxon>
        <taxon>Prostigmata</taxon>
        <taxon>Anystina</taxon>
        <taxon>Parasitengona</taxon>
        <taxon>Trombiculoidea</taxon>
        <taxon>Trombiculidae</taxon>
        <taxon>Leptotrombidium</taxon>
    </lineage>
</organism>
<feature type="domain" description="DNA helicase Pif1-like DEAD-box helicase" evidence="2">
    <location>
        <begin position="60"/>
        <end position="206"/>
    </location>
</feature>
<dbReference type="InterPro" id="IPR010285">
    <property type="entry name" value="DNA_helicase_pif1-like_DEAD"/>
</dbReference>
<keyword evidence="1 3" id="KW-0347">Helicase</keyword>
<dbReference type="GO" id="GO:0000723">
    <property type="term" value="P:telomere maintenance"/>
    <property type="evidence" value="ECO:0007669"/>
    <property type="project" value="InterPro"/>
</dbReference>
<evidence type="ECO:0000256" key="1">
    <source>
        <dbReference type="RuleBase" id="RU363044"/>
    </source>
</evidence>
<evidence type="ECO:0000259" key="2">
    <source>
        <dbReference type="Pfam" id="PF05970"/>
    </source>
</evidence>
<dbReference type="EMBL" id="NCKV01046254">
    <property type="protein sequence ID" value="RWS18095.1"/>
    <property type="molecule type" value="Genomic_DNA"/>
</dbReference>
<dbReference type="AlphaFoldDB" id="A0A443RS63"/>